<dbReference type="AlphaFoldDB" id="A0A4R1YJH2"/>
<feature type="region of interest" description="Disordered" evidence="1">
    <location>
        <begin position="1"/>
        <end position="22"/>
    </location>
</feature>
<organism evidence="2 3">
    <name type="scientific">Rhodovulum steppense</name>
    <dbReference type="NCBI Taxonomy" id="540251"/>
    <lineage>
        <taxon>Bacteria</taxon>
        <taxon>Pseudomonadati</taxon>
        <taxon>Pseudomonadota</taxon>
        <taxon>Alphaproteobacteria</taxon>
        <taxon>Rhodobacterales</taxon>
        <taxon>Paracoccaceae</taxon>
        <taxon>Rhodovulum</taxon>
    </lineage>
</organism>
<name>A0A4R1YJH2_9RHOB</name>
<sequence length="136" mass="15312">MISASRPERRVPSARKPGSLPAQDEAALWDMEERFWTGGVDSARRMTAKGAVFVFPYPAGILQGDALWRERDVAQRWRSVVMSERYLTGRGDVAVLAYRVSAERSGDPICEALCTSTYLRDDTSWVRLTHQQTPAH</sequence>
<dbReference type="RefSeq" id="WP_243642109.1">
    <property type="nucleotide sequence ID" value="NZ_SLVM01000032.1"/>
</dbReference>
<comment type="caution">
    <text evidence="2">The sequence shown here is derived from an EMBL/GenBank/DDBJ whole genome shotgun (WGS) entry which is preliminary data.</text>
</comment>
<gene>
    <name evidence="2" type="ORF">EV216_13225</name>
</gene>
<evidence type="ECO:0000313" key="3">
    <source>
        <dbReference type="Proteomes" id="UP000295277"/>
    </source>
</evidence>
<reference evidence="2 3" key="1">
    <citation type="submission" date="2019-03" db="EMBL/GenBank/DDBJ databases">
        <title>Genomic Encyclopedia of Type Strains, Phase IV (KMG-IV): sequencing the most valuable type-strain genomes for metagenomic binning, comparative biology and taxonomic classification.</title>
        <authorList>
            <person name="Goeker M."/>
        </authorList>
    </citation>
    <scope>NUCLEOTIDE SEQUENCE [LARGE SCALE GENOMIC DNA]</scope>
    <source>
        <strain evidence="2 3">DSM 21153</strain>
    </source>
</reference>
<proteinExistence type="predicted"/>
<keyword evidence="3" id="KW-1185">Reference proteome</keyword>
<dbReference type="EMBL" id="SLVM01000032">
    <property type="protein sequence ID" value="TCM76786.1"/>
    <property type="molecule type" value="Genomic_DNA"/>
</dbReference>
<evidence type="ECO:0008006" key="4">
    <source>
        <dbReference type="Google" id="ProtNLM"/>
    </source>
</evidence>
<dbReference type="SUPFAM" id="SSF54427">
    <property type="entry name" value="NTF2-like"/>
    <property type="match status" value="1"/>
</dbReference>
<accession>A0A4R1YJH2</accession>
<dbReference type="InterPro" id="IPR032710">
    <property type="entry name" value="NTF2-like_dom_sf"/>
</dbReference>
<dbReference type="Proteomes" id="UP000295277">
    <property type="component" value="Unassembled WGS sequence"/>
</dbReference>
<protein>
    <recommendedName>
        <fullName evidence="4">DUF4440 domain-containing protein</fullName>
    </recommendedName>
</protein>
<evidence type="ECO:0000256" key="1">
    <source>
        <dbReference type="SAM" id="MobiDB-lite"/>
    </source>
</evidence>
<evidence type="ECO:0000313" key="2">
    <source>
        <dbReference type="EMBL" id="TCM76786.1"/>
    </source>
</evidence>
<feature type="compositionally biased region" description="Basic and acidic residues" evidence="1">
    <location>
        <begin position="1"/>
        <end position="11"/>
    </location>
</feature>